<dbReference type="GO" id="GO:0008083">
    <property type="term" value="F:growth factor activity"/>
    <property type="evidence" value="ECO:0007669"/>
    <property type="project" value="UniProtKB-KW"/>
</dbReference>
<dbReference type="PROSITE" id="PS00249">
    <property type="entry name" value="PDGF_1"/>
    <property type="match status" value="1"/>
</dbReference>
<proteinExistence type="inferred from homology"/>
<evidence type="ECO:0000313" key="6">
    <source>
        <dbReference type="EMBL" id="ASF89979.1"/>
    </source>
</evidence>
<dbReference type="InterPro" id="IPR000072">
    <property type="entry name" value="PDGF/VEGF_dom"/>
</dbReference>
<dbReference type="Pfam" id="PF00341">
    <property type="entry name" value="PDGF"/>
    <property type="match status" value="1"/>
</dbReference>
<keyword evidence="2" id="KW-1015">Disulfide bond</keyword>
<dbReference type="GO" id="GO:0042056">
    <property type="term" value="F:chemoattractant activity"/>
    <property type="evidence" value="ECO:0007669"/>
    <property type="project" value="TreeGrafter"/>
</dbReference>
<sequence length="155" mass="16978">MNFLRCWAHWSLALLLCFCHGLQAAPSAKSKSTSNANTWAEVYQKSYCQPMPTAVSISGEHPSSKTRYNPPCVSLMRCGGCCNSENLECVPTETSNVTLPILQTMVTSNGRSSSMTDMVFLEHTKCDCVPKSSNSESGNSESGNSENKNSREPRR</sequence>
<name>A0A1Z4CGF2_9POXV</name>
<reference evidence="6 7" key="1">
    <citation type="journal article" date="2017" name="Sci. Rep.">
        <title>Recovery of the first full-length genome sequence of a parapoxvirus directly from a clinical sample.</title>
        <authorList>
            <person name="Gunther T."/>
            <person name="Haas L."/>
            <person name="Alawi M."/>
            <person name="Wohlsein P."/>
            <person name="Marks J."/>
            <person name="Grundhoff A."/>
            <person name="Becher P."/>
            <person name="Fischer N."/>
        </authorList>
    </citation>
    <scope>NUCLEOTIDE SEQUENCE [LARGE SCALE GENOMIC DNA]</scope>
    <source>
        <strain evidence="6">AFK76s1</strain>
    </source>
</reference>
<accession>A0A1Z4CGF2</accession>
<dbReference type="GO" id="GO:0016020">
    <property type="term" value="C:membrane"/>
    <property type="evidence" value="ECO:0007669"/>
    <property type="project" value="InterPro"/>
</dbReference>
<dbReference type="GO" id="GO:0005172">
    <property type="term" value="F:vascular endothelial growth factor receptor binding"/>
    <property type="evidence" value="ECO:0007669"/>
    <property type="project" value="TreeGrafter"/>
</dbReference>
<dbReference type="PROSITE" id="PS50278">
    <property type="entry name" value="PDGF_2"/>
    <property type="match status" value="1"/>
</dbReference>
<protein>
    <submittedName>
        <fullName evidence="6">Vascular endothelial growth factor-like protein</fullName>
    </submittedName>
</protein>
<dbReference type="PANTHER" id="PTHR12025">
    <property type="entry name" value="VASCULAR ENDOTHELIAL GROWTH FACTOR"/>
    <property type="match status" value="1"/>
</dbReference>
<dbReference type="PANTHER" id="PTHR12025:SF5">
    <property type="entry name" value="VASCULAR ENDOTHELIAL GROWTH FACTOR A, LONG FORM"/>
    <property type="match status" value="1"/>
</dbReference>
<evidence type="ECO:0000256" key="4">
    <source>
        <dbReference type="SAM" id="MobiDB-lite"/>
    </source>
</evidence>
<dbReference type="SMART" id="SM00141">
    <property type="entry name" value="PDGF"/>
    <property type="match status" value="1"/>
</dbReference>
<dbReference type="GO" id="GO:0005615">
    <property type="term" value="C:extracellular space"/>
    <property type="evidence" value="ECO:0007669"/>
    <property type="project" value="TreeGrafter"/>
</dbReference>
<feature type="compositionally biased region" description="Low complexity" evidence="4">
    <location>
        <begin position="131"/>
        <end position="147"/>
    </location>
</feature>
<keyword evidence="1 3" id="KW-0339">Growth factor</keyword>
<evidence type="ECO:0000259" key="5">
    <source>
        <dbReference type="PROSITE" id="PS50278"/>
    </source>
</evidence>
<comment type="similarity">
    <text evidence="3">Belongs to the PDGF/VEGF growth factor family.</text>
</comment>
<evidence type="ECO:0000313" key="7">
    <source>
        <dbReference type="Proteomes" id="UP000202998"/>
    </source>
</evidence>
<dbReference type="InterPro" id="IPR023581">
    <property type="entry name" value="PD_growth_factor_CS"/>
</dbReference>
<feature type="region of interest" description="Disordered" evidence="4">
    <location>
        <begin position="129"/>
        <end position="155"/>
    </location>
</feature>
<keyword evidence="7" id="KW-1185">Reference proteome</keyword>
<dbReference type="InterPro" id="IPR029034">
    <property type="entry name" value="Cystine-knot_cytokine"/>
</dbReference>
<dbReference type="GO" id="GO:0001938">
    <property type="term" value="P:positive regulation of endothelial cell proliferation"/>
    <property type="evidence" value="ECO:0007669"/>
    <property type="project" value="TreeGrafter"/>
</dbReference>
<dbReference type="InterPro" id="IPR050507">
    <property type="entry name" value="PDGF/VEGF_growth_factor"/>
</dbReference>
<dbReference type="CDD" id="cd00135">
    <property type="entry name" value="PDGF"/>
    <property type="match status" value="1"/>
</dbReference>
<gene>
    <name evidence="6" type="ORF">SePPVgORF118</name>
</gene>
<dbReference type="GO" id="GO:0001666">
    <property type="term" value="P:response to hypoxia"/>
    <property type="evidence" value="ECO:0007669"/>
    <property type="project" value="TreeGrafter"/>
</dbReference>
<dbReference type="GO" id="GO:0050930">
    <property type="term" value="P:induction of positive chemotaxis"/>
    <property type="evidence" value="ECO:0007669"/>
    <property type="project" value="TreeGrafter"/>
</dbReference>
<dbReference type="Proteomes" id="UP000202998">
    <property type="component" value="Segment"/>
</dbReference>
<dbReference type="OrthoDB" id="28294at10239"/>
<organism evidence="6 7">
    <name type="scientific">Seal parapoxvirus</name>
    <dbReference type="NCBI Taxonomy" id="187984"/>
    <lineage>
        <taxon>Viruses</taxon>
        <taxon>Varidnaviria</taxon>
        <taxon>Bamfordvirae</taxon>
        <taxon>Nucleocytoviricota</taxon>
        <taxon>Pokkesviricetes</taxon>
        <taxon>Chitovirales</taxon>
        <taxon>Poxviridae</taxon>
        <taxon>Chordopoxvirinae</taxon>
        <taxon>Parapoxvirus</taxon>
        <taxon>Parapoxvirus sealpox</taxon>
        <taxon>Grey sealpox virus</taxon>
    </lineage>
</organism>
<dbReference type="SUPFAM" id="SSF57501">
    <property type="entry name" value="Cystine-knot cytokines"/>
    <property type="match status" value="1"/>
</dbReference>
<evidence type="ECO:0000256" key="2">
    <source>
        <dbReference type="ARBA" id="ARBA00023157"/>
    </source>
</evidence>
<evidence type="ECO:0000256" key="3">
    <source>
        <dbReference type="RuleBase" id="RU003818"/>
    </source>
</evidence>
<dbReference type="SMR" id="A0A1Z4CGF2"/>
<evidence type="ECO:0000256" key="1">
    <source>
        <dbReference type="ARBA" id="ARBA00023030"/>
    </source>
</evidence>
<dbReference type="EMBL" id="KY382358">
    <property type="protein sequence ID" value="ASF89979.1"/>
    <property type="molecule type" value="Genomic_DNA"/>
</dbReference>
<feature type="domain" description="Platelet-derived growth factor (PDGF) family profile" evidence="5">
    <location>
        <begin position="35"/>
        <end position="133"/>
    </location>
</feature>
<dbReference type="Gene3D" id="2.10.90.10">
    <property type="entry name" value="Cystine-knot cytokines"/>
    <property type="match status" value="1"/>
</dbReference>